<evidence type="ECO:0000313" key="4">
    <source>
        <dbReference type="EMBL" id="MDN4164922.1"/>
    </source>
</evidence>
<keyword evidence="4" id="KW-0378">Hydrolase</keyword>
<evidence type="ECO:0000256" key="2">
    <source>
        <dbReference type="ARBA" id="ARBA00023098"/>
    </source>
</evidence>
<keyword evidence="2" id="KW-0443">Lipid metabolism</keyword>
<dbReference type="Proteomes" id="UP001168552">
    <property type="component" value="Unassembled WGS sequence"/>
</dbReference>
<evidence type="ECO:0000313" key="5">
    <source>
        <dbReference type="Proteomes" id="UP001168552"/>
    </source>
</evidence>
<dbReference type="RefSeq" id="WP_320003446.1">
    <property type="nucleotide sequence ID" value="NZ_JAUHJS010000002.1"/>
</dbReference>
<sequence>MIEESLFLPFQNGQLHIRHFSQHPAGIPVVLVHGSIENGKIFYSKSGKGLAPFLAKMGFSVYVPDLKGRGKSTPPISRHLRYSQTETITQELPVIYQFIAERHPKQKQHWMAHSWGGVLILAFLARHPSISLGSMAFLGTKRSISVVHLTKIWRVDVLWSGLGEILTRVYGYLPAIEWKFGSDNEPAIFYRQVRSWVRDTQKWIDPEDGFDYRAAFTRQQVAPTLYLTGQADDHLGHPTDVQRLMKEVGNPSDRFILLSKKNEHLADYDHISILTSPHAEQDHFPLLVDWIKQHST</sequence>
<dbReference type="Gene3D" id="3.40.50.1820">
    <property type="entry name" value="alpha/beta hydrolase"/>
    <property type="match status" value="1"/>
</dbReference>
<dbReference type="PANTHER" id="PTHR11005">
    <property type="entry name" value="LYSOSOMAL ACID LIPASE-RELATED"/>
    <property type="match status" value="1"/>
</dbReference>
<proteinExistence type="predicted"/>
<keyword evidence="5" id="KW-1185">Reference proteome</keyword>
<gene>
    <name evidence="4" type="ORF">QWY31_05380</name>
</gene>
<evidence type="ECO:0000256" key="1">
    <source>
        <dbReference type="ARBA" id="ARBA00022963"/>
    </source>
</evidence>
<dbReference type="GO" id="GO:0016787">
    <property type="term" value="F:hydrolase activity"/>
    <property type="evidence" value="ECO:0007669"/>
    <property type="project" value="UniProtKB-KW"/>
</dbReference>
<keyword evidence="1" id="KW-0442">Lipid degradation</keyword>
<dbReference type="SUPFAM" id="SSF53474">
    <property type="entry name" value="alpha/beta-Hydrolases"/>
    <property type="match status" value="1"/>
</dbReference>
<dbReference type="InterPro" id="IPR029058">
    <property type="entry name" value="AB_hydrolase_fold"/>
</dbReference>
<evidence type="ECO:0000259" key="3">
    <source>
        <dbReference type="Pfam" id="PF00561"/>
    </source>
</evidence>
<reference evidence="4" key="1">
    <citation type="submission" date="2023-06" db="EMBL/GenBank/DDBJ databases">
        <title>Cytophagales bacterium Strain LB-30, isolated from soil.</title>
        <authorList>
            <person name="Liu B."/>
        </authorList>
    </citation>
    <scope>NUCLEOTIDE SEQUENCE</scope>
    <source>
        <strain evidence="4">LB-30</strain>
    </source>
</reference>
<comment type="caution">
    <text evidence="4">The sequence shown here is derived from an EMBL/GenBank/DDBJ whole genome shotgun (WGS) entry which is preliminary data.</text>
</comment>
<organism evidence="4 5">
    <name type="scientific">Shiella aurantiaca</name>
    <dbReference type="NCBI Taxonomy" id="3058365"/>
    <lineage>
        <taxon>Bacteria</taxon>
        <taxon>Pseudomonadati</taxon>
        <taxon>Bacteroidota</taxon>
        <taxon>Cytophagia</taxon>
        <taxon>Cytophagales</taxon>
        <taxon>Shiellaceae</taxon>
        <taxon>Shiella</taxon>
    </lineage>
</organism>
<dbReference type="Pfam" id="PF00561">
    <property type="entry name" value="Abhydrolase_1"/>
    <property type="match status" value="1"/>
</dbReference>
<dbReference type="EMBL" id="JAUHJS010000002">
    <property type="protein sequence ID" value="MDN4164922.1"/>
    <property type="molecule type" value="Genomic_DNA"/>
</dbReference>
<protein>
    <submittedName>
        <fullName evidence="4">Alpha/beta fold hydrolase</fullName>
    </submittedName>
</protein>
<accession>A0ABT8F382</accession>
<feature type="domain" description="AB hydrolase-1" evidence="3">
    <location>
        <begin position="28"/>
        <end position="149"/>
    </location>
</feature>
<name>A0ABT8F382_9BACT</name>
<dbReference type="InterPro" id="IPR000073">
    <property type="entry name" value="AB_hydrolase_1"/>
</dbReference>